<keyword evidence="2" id="KW-0812">Transmembrane</keyword>
<keyword evidence="4" id="KW-1185">Reference proteome</keyword>
<name>A0AA88GQ07_NAELO</name>
<feature type="compositionally biased region" description="Acidic residues" evidence="1">
    <location>
        <begin position="24"/>
        <end position="37"/>
    </location>
</feature>
<keyword evidence="2" id="KW-1133">Transmembrane helix</keyword>
<evidence type="ECO:0000313" key="4">
    <source>
        <dbReference type="Proteomes" id="UP000816034"/>
    </source>
</evidence>
<feature type="compositionally biased region" description="Polar residues" evidence="1">
    <location>
        <begin position="1"/>
        <end position="23"/>
    </location>
</feature>
<evidence type="ECO:0000256" key="1">
    <source>
        <dbReference type="SAM" id="MobiDB-lite"/>
    </source>
</evidence>
<evidence type="ECO:0000256" key="2">
    <source>
        <dbReference type="SAM" id="Phobius"/>
    </source>
</evidence>
<feature type="transmembrane region" description="Helical" evidence="2">
    <location>
        <begin position="67"/>
        <end position="93"/>
    </location>
</feature>
<keyword evidence="2" id="KW-0472">Membrane</keyword>
<reference evidence="3 4" key="1">
    <citation type="journal article" date="2018" name="BMC Genomics">
        <title>The genome of Naegleria lovaniensis, the basis for a comparative approach to unravel pathogenicity factors of the human pathogenic amoeba N. fowleri.</title>
        <authorList>
            <person name="Liechti N."/>
            <person name="Schurch N."/>
            <person name="Bruggmann R."/>
            <person name="Wittwer M."/>
        </authorList>
    </citation>
    <scope>NUCLEOTIDE SEQUENCE [LARGE SCALE GENOMIC DNA]</scope>
    <source>
        <strain evidence="3 4">ATCC 30569</strain>
    </source>
</reference>
<dbReference type="RefSeq" id="XP_044550243.1">
    <property type="nucleotide sequence ID" value="XM_044692142.1"/>
</dbReference>
<proteinExistence type="predicted"/>
<dbReference type="AlphaFoldDB" id="A0AA88GQ07"/>
<feature type="compositionally biased region" description="Polar residues" evidence="1">
    <location>
        <begin position="38"/>
        <end position="59"/>
    </location>
</feature>
<dbReference type="GeneID" id="68095152"/>
<dbReference type="EMBL" id="PYSW02000016">
    <property type="protein sequence ID" value="KAG2386251.1"/>
    <property type="molecule type" value="Genomic_DNA"/>
</dbReference>
<evidence type="ECO:0000313" key="3">
    <source>
        <dbReference type="EMBL" id="KAG2386251.1"/>
    </source>
</evidence>
<gene>
    <name evidence="3" type="ORF">C9374_002697</name>
</gene>
<organism evidence="3 4">
    <name type="scientific">Naegleria lovaniensis</name>
    <name type="common">Amoeba</name>
    <dbReference type="NCBI Taxonomy" id="51637"/>
    <lineage>
        <taxon>Eukaryota</taxon>
        <taxon>Discoba</taxon>
        <taxon>Heterolobosea</taxon>
        <taxon>Tetramitia</taxon>
        <taxon>Eutetramitia</taxon>
        <taxon>Vahlkampfiidae</taxon>
        <taxon>Naegleria</taxon>
    </lineage>
</organism>
<accession>A0AA88GQ07</accession>
<sequence length="137" mass="16110">MHSSNSQRRNHPRSSQQFHSSQQDELEQIVSSEDENEIYTTADTNDNSQYSNNNRTTNPESKSLWKIFWYICVSLFGSYIIFGSRFSPIRYLIEKLFSKRANRDDTNSMNFSSAKENSSPSFFDRLFTSPFLMTMRE</sequence>
<comment type="caution">
    <text evidence="3">The sequence shown here is derived from an EMBL/GenBank/DDBJ whole genome shotgun (WGS) entry which is preliminary data.</text>
</comment>
<protein>
    <submittedName>
        <fullName evidence="3">Uncharacterized protein</fullName>
    </submittedName>
</protein>
<dbReference type="Proteomes" id="UP000816034">
    <property type="component" value="Unassembled WGS sequence"/>
</dbReference>
<feature type="region of interest" description="Disordered" evidence="1">
    <location>
        <begin position="1"/>
        <end position="59"/>
    </location>
</feature>